<dbReference type="EMBL" id="CP002345">
    <property type="protein sequence ID" value="ADQ79635.1"/>
    <property type="molecule type" value="Genomic_DNA"/>
</dbReference>
<keyword evidence="2 4" id="KW-0560">Oxidoreductase</keyword>
<dbReference type="NCBIfam" id="TIGR00557">
    <property type="entry name" value="pdxA"/>
    <property type="match status" value="1"/>
</dbReference>
<evidence type="ECO:0000313" key="4">
    <source>
        <dbReference type="EMBL" id="ADQ79635.1"/>
    </source>
</evidence>
<dbReference type="OrthoDB" id="9801783at2"/>
<dbReference type="EC" id="1.1.1.262" evidence="4"/>
<keyword evidence="3" id="KW-0520">NAD</keyword>
<dbReference type="Pfam" id="PF04166">
    <property type="entry name" value="PdxA"/>
    <property type="match status" value="1"/>
</dbReference>
<gene>
    <name evidence="4" type="ordered locus">Palpr_1489</name>
</gene>
<dbReference type="GO" id="GO:0046872">
    <property type="term" value="F:metal ion binding"/>
    <property type="evidence" value="ECO:0007669"/>
    <property type="project" value="UniProtKB-KW"/>
</dbReference>
<dbReference type="PANTHER" id="PTHR30004">
    <property type="entry name" value="4-HYDROXYTHREONINE-4-PHOSPHATE DEHYDROGENASE"/>
    <property type="match status" value="1"/>
</dbReference>
<proteinExistence type="predicted"/>
<dbReference type="STRING" id="694427.Palpr_1489"/>
<dbReference type="Proteomes" id="UP000008718">
    <property type="component" value="Chromosome"/>
</dbReference>
<dbReference type="Gene3D" id="3.40.718.10">
    <property type="entry name" value="Isopropylmalate Dehydrogenase"/>
    <property type="match status" value="1"/>
</dbReference>
<dbReference type="HOGENOM" id="CLU_040168_4_0_10"/>
<accession>E4T4J1</accession>
<dbReference type="InterPro" id="IPR005255">
    <property type="entry name" value="PdxA_fam"/>
</dbReference>
<reference key="1">
    <citation type="submission" date="2010-11" db="EMBL/GenBank/DDBJ databases">
        <title>The complete genome of Paludibacter propionicigenes DSM 17365.</title>
        <authorList>
            <consortium name="US DOE Joint Genome Institute (JGI-PGF)"/>
            <person name="Lucas S."/>
            <person name="Copeland A."/>
            <person name="Lapidus A."/>
            <person name="Bruce D."/>
            <person name="Goodwin L."/>
            <person name="Pitluck S."/>
            <person name="Kyrpides N."/>
            <person name="Mavromatis K."/>
            <person name="Ivanova N."/>
            <person name="Munk A.C."/>
            <person name="Brettin T."/>
            <person name="Detter J.C."/>
            <person name="Han C."/>
            <person name="Tapia R."/>
            <person name="Land M."/>
            <person name="Hauser L."/>
            <person name="Markowitz V."/>
            <person name="Cheng J.-F."/>
            <person name="Hugenholtz P."/>
            <person name="Woyke T."/>
            <person name="Wu D."/>
            <person name="Gronow S."/>
            <person name="Wellnitz S."/>
            <person name="Brambilla E."/>
            <person name="Klenk H.-P."/>
            <person name="Eisen J.A."/>
        </authorList>
    </citation>
    <scope>NUCLEOTIDE SEQUENCE</scope>
    <source>
        <strain>WB4</strain>
    </source>
</reference>
<keyword evidence="5" id="KW-1185">Reference proteome</keyword>
<dbReference type="KEGG" id="ppn:Palpr_1489"/>
<keyword evidence="1" id="KW-0479">Metal-binding</keyword>
<organism evidence="4 5">
    <name type="scientific">Paludibacter propionicigenes (strain DSM 17365 / JCM 13257 / WB4)</name>
    <dbReference type="NCBI Taxonomy" id="694427"/>
    <lineage>
        <taxon>Bacteria</taxon>
        <taxon>Pseudomonadati</taxon>
        <taxon>Bacteroidota</taxon>
        <taxon>Bacteroidia</taxon>
        <taxon>Bacteroidales</taxon>
        <taxon>Paludibacteraceae</taxon>
        <taxon>Paludibacter</taxon>
    </lineage>
</organism>
<evidence type="ECO:0000256" key="3">
    <source>
        <dbReference type="ARBA" id="ARBA00023027"/>
    </source>
</evidence>
<dbReference type="SUPFAM" id="SSF53659">
    <property type="entry name" value="Isocitrate/Isopropylmalate dehydrogenase-like"/>
    <property type="match status" value="1"/>
</dbReference>
<dbReference type="GO" id="GO:0050570">
    <property type="term" value="F:4-hydroxythreonine-4-phosphate dehydrogenase activity"/>
    <property type="evidence" value="ECO:0007669"/>
    <property type="project" value="UniProtKB-EC"/>
</dbReference>
<dbReference type="GO" id="GO:0051287">
    <property type="term" value="F:NAD binding"/>
    <property type="evidence" value="ECO:0007669"/>
    <property type="project" value="InterPro"/>
</dbReference>
<evidence type="ECO:0000256" key="2">
    <source>
        <dbReference type="ARBA" id="ARBA00023002"/>
    </source>
</evidence>
<dbReference type="AlphaFoldDB" id="E4T4J1"/>
<sequence length="356" mass="38895">MEAEKIIIGITHGDINGIGYEVMLKTLADNRMLETFVPVIYGSSKVAAYHRKNLDIQGLNLNVVNSIEEINLKRVNIVNCVDDEIKVELGTSTEEAGKAALIALERATEDLQSGALQALVTAPINKKNIQSGTFKFPGHTEYLEQKFGSTTPALMMLVNDVMRVAVVTGHIPVNNIVAELTEKLIVDKLTVLNASLKKDFNIDRPRIAVLGLNPHAGDEGVIGNEENTVIIPAMKKAEAQGIVCAGPYPADGFFGAGNFSRFDAVLAMYHDQGLIAFKTVSMDTGVNYTAGLPVIRTSPDHGTAYDIAGKNLASEESFRQALYLAYDVYQNRKWNEEISANPLKTEQRFERGGRVE</sequence>
<evidence type="ECO:0000256" key="1">
    <source>
        <dbReference type="ARBA" id="ARBA00022723"/>
    </source>
</evidence>
<protein>
    <submittedName>
        <fullName evidence="4">4-hydroxythreonine-4-phosphate dehydrogenase</fullName>
        <ecNumber evidence="4">1.1.1.262</ecNumber>
    </submittedName>
</protein>
<dbReference type="eggNOG" id="COG1995">
    <property type="taxonomic scope" value="Bacteria"/>
</dbReference>
<reference evidence="4 5" key="2">
    <citation type="journal article" date="2011" name="Stand. Genomic Sci.">
        <title>Complete genome sequence of Paludibacter propionicigenes type strain (WB4).</title>
        <authorList>
            <person name="Gronow S."/>
            <person name="Munk C."/>
            <person name="Lapidus A."/>
            <person name="Nolan M."/>
            <person name="Lucas S."/>
            <person name="Hammon N."/>
            <person name="Deshpande S."/>
            <person name="Cheng J.F."/>
            <person name="Tapia R."/>
            <person name="Han C."/>
            <person name="Goodwin L."/>
            <person name="Pitluck S."/>
            <person name="Liolios K."/>
            <person name="Ivanova N."/>
            <person name="Mavromatis K."/>
            <person name="Mikhailova N."/>
            <person name="Pati A."/>
            <person name="Chen A."/>
            <person name="Palaniappan K."/>
            <person name="Land M."/>
            <person name="Hauser L."/>
            <person name="Chang Y.J."/>
            <person name="Jeffries C.D."/>
            <person name="Brambilla E."/>
            <person name="Rohde M."/>
            <person name="Goker M."/>
            <person name="Detter J.C."/>
            <person name="Woyke T."/>
            <person name="Bristow J."/>
            <person name="Eisen J.A."/>
            <person name="Markowitz V."/>
            <person name="Hugenholtz P."/>
            <person name="Kyrpides N.C."/>
            <person name="Klenk H.P."/>
        </authorList>
    </citation>
    <scope>NUCLEOTIDE SEQUENCE [LARGE SCALE GENOMIC DNA]</scope>
    <source>
        <strain evidence="5">DSM 17365 / JCM 13257 / WB4</strain>
    </source>
</reference>
<dbReference type="PANTHER" id="PTHR30004:SF6">
    <property type="entry name" value="D-THREONATE 4-PHOSPHATE DEHYDROGENASE"/>
    <property type="match status" value="1"/>
</dbReference>
<dbReference type="RefSeq" id="WP_013445004.1">
    <property type="nucleotide sequence ID" value="NC_014734.1"/>
</dbReference>
<name>E4T4J1_PALPW</name>
<evidence type="ECO:0000313" key="5">
    <source>
        <dbReference type="Proteomes" id="UP000008718"/>
    </source>
</evidence>